<dbReference type="InterPro" id="IPR013926">
    <property type="entry name" value="CGI121/TPRKB"/>
</dbReference>
<keyword evidence="5" id="KW-0819">tRNA processing</keyword>
<name>A0A4Q4T705_9PEZI</name>
<comment type="subcellular location">
    <subcellularLocation>
        <location evidence="1">Nucleus</location>
    </subcellularLocation>
</comment>
<dbReference type="EMBL" id="QJNU01000326">
    <property type="protein sequence ID" value="RYP02196.1"/>
    <property type="molecule type" value="Genomic_DNA"/>
</dbReference>
<dbReference type="GO" id="GO:0002949">
    <property type="term" value="P:tRNA threonylcarbamoyladenosine modification"/>
    <property type="evidence" value="ECO:0007669"/>
    <property type="project" value="TreeGrafter"/>
</dbReference>
<evidence type="ECO:0000313" key="10">
    <source>
        <dbReference type="Proteomes" id="UP000293360"/>
    </source>
</evidence>
<dbReference type="InterPro" id="IPR036504">
    <property type="entry name" value="CGI121/TPRKB_sf"/>
</dbReference>
<comment type="similarity">
    <text evidence="2 8">Belongs to the CGI121/TPRKB family.</text>
</comment>
<dbReference type="GO" id="GO:0005829">
    <property type="term" value="C:cytosol"/>
    <property type="evidence" value="ECO:0007669"/>
    <property type="project" value="TreeGrafter"/>
</dbReference>
<evidence type="ECO:0000256" key="2">
    <source>
        <dbReference type="ARBA" id="ARBA00005546"/>
    </source>
</evidence>
<sequence length="203" mass="22456">MTTLVETIPLEHVPPTHSVHVAVFRDVTNSEFLQQQLLSRNQDFEYAFIDASSIISRLQVLSAVYKAITIQLGGNMKTPNIHSEIVCSLSPTNNIAEAYRRYGITPSTRDIIIVKVLIAADAASAGDQGRPGARDVEAHLREHVEGTGAPFSDEVLSGTTDWAKVRKYYKLNGIGWFDGIKDESLKRREMEMLVLGSMALRGL</sequence>
<evidence type="ECO:0000313" key="9">
    <source>
        <dbReference type="EMBL" id="RYP02196.1"/>
    </source>
</evidence>
<evidence type="ECO:0000256" key="5">
    <source>
        <dbReference type="ARBA" id="ARBA00022694"/>
    </source>
</evidence>
<dbReference type="GO" id="GO:0005634">
    <property type="term" value="C:nucleus"/>
    <property type="evidence" value="ECO:0007669"/>
    <property type="project" value="UniProtKB-SubCell"/>
</dbReference>
<reference evidence="9 10" key="1">
    <citation type="submission" date="2018-06" db="EMBL/GenBank/DDBJ databases">
        <title>Complete Genomes of Monosporascus.</title>
        <authorList>
            <person name="Robinson A.J."/>
            <person name="Natvig D.O."/>
        </authorList>
    </citation>
    <scope>NUCLEOTIDE SEQUENCE [LARGE SCALE GENOMIC DNA]</scope>
    <source>
        <strain evidence="9 10">CBS 110550</strain>
    </source>
</reference>
<evidence type="ECO:0000256" key="8">
    <source>
        <dbReference type="RuleBase" id="RU004398"/>
    </source>
</evidence>
<evidence type="ECO:0000256" key="3">
    <source>
        <dbReference type="ARBA" id="ARBA00015316"/>
    </source>
</evidence>
<comment type="caution">
    <text evidence="9">The sequence shown here is derived from an EMBL/GenBank/DDBJ whole genome shotgun (WGS) entry which is preliminary data.</text>
</comment>
<dbReference type="PANTHER" id="PTHR15840">
    <property type="entry name" value="CGI-121 FAMILY MEMBER"/>
    <property type="match status" value="1"/>
</dbReference>
<dbReference type="GO" id="GO:0000408">
    <property type="term" value="C:EKC/KEOPS complex"/>
    <property type="evidence" value="ECO:0007669"/>
    <property type="project" value="TreeGrafter"/>
</dbReference>
<protein>
    <recommendedName>
        <fullName evidence="4">EKC/KEOPS complex subunit CGI121</fullName>
    </recommendedName>
    <alternativeName>
        <fullName evidence="3">EKC/KEOPS complex subunit cgi121</fullName>
    </alternativeName>
</protein>
<gene>
    <name evidence="9" type="ORF">DL764_005913</name>
</gene>
<evidence type="ECO:0000256" key="6">
    <source>
        <dbReference type="ARBA" id="ARBA00023242"/>
    </source>
</evidence>
<dbReference type="SUPFAM" id="SSF143870">
    <property type="entry name" value="PF0523-like"/>
    <property type="match status" value="1"/>
</dbReference>
<evidence type="ECO:0000256" key="7">
    <source>
        <dbReference type="ARBA" id="ARBA00025043"/>
    </source>
</evidence>
<comment type="function">
    <text evidence="7">Component of the EKC/KEOPS complex that is required for the formation of a threonylcarbamoyl group on adenosine at position 37 (t(6)A37) in tRNAs that read codons beginning with adenine. The complex is probably involved in the transfer of the threonylcarbamoyl moiety of threonylcarbamoyl-AMP (TC-AMP) to the N6 group of A37. CGI121 acts as an allosteric effector that regulates the t(6)A activity of the complex. The EKC/KEOPS complex also promotes both telomere uncapping and telomere elongation. The complex is required for efficient recruitment of transcriptional coactivators. CGI121 is not required for tRNA modification.</text>
</comment>
<dbReference type="OrthoDB" id="329139at2759"/>
<dbReference type="STRING" id="155417.A0A4Q4T705"/>
<evidence type="ECO:0000256" key="1">
    <source>
        <dbReference type="ARBA" id="ARBA00004123"/>
    </source>
</evidence>
<evidence type="ECO:0000256" key="4">
    <source>
        <dbReference type="ARBA" id="ARBA00016009"/>
    </source>
</evidence>
<proteinExistence type="inferred from homology"/>
<organism evidence="9 10">
    <name type="scientific">Monosporascus ibericus</name>
    <dbReference type="NCBI Taxonomy" id="155417"/>
    <lineage>
        <taxon>Eukaryota</taxon>
        <taxon>Fungi</taxon>
        <taxon>Dikarya</taxon>
        <taxon>Ascomycota</taxon>
        <taxon>Pezizomycotina</taxon>
        <taxon>Sordariomycetes</taxon>
        <taxon>Xylariomycetidae</taxon>
        <taxon>Xylariales</taxon>
        <taxon>Xylariales incertae sedis</taxon>
        <taxon>Monosporascus</taxon>
    </lineage>
</organism>
<keyword evidence="6 8" id="KW-0539">Nucleus</keyword>
<dbReference type="Gene3D" id="3.30.2380.10">
    <property type="entry name" value="CGI121/TPRKB"/>
    <property type="match status" value="1"/>
</dbReference>
<accession>A0A4Q4T705</accession>
<keyword evidence="10" id="KW-1185">Reference proteome</keyword>
<dbReference type="Pfam" id="PF08617">
    <property type="entry name" value="CGI-121"/>
    <property type="match status" value="1"/>
</dbReference>
<dbReference type="PANTHER" id="PTHR15840:SF10">
    <property type="entry name" value="EKC_KEOPS COMPLEX SUBUNIT TPRKB"/>
    <property type="match status" value="1"/>
</dbReference>
<dbReference type="AlphaFoldDB" id="A0A4Q4T705"/>
<dbReference type="Proteomes" id="UP000293360">
    <property type="component" value="Unassembled WGS sequence"/>
</dbReference>